<dbReference type="InterPro" id="IPR004589">
    <property type="entry name" value="DNA_helicase_ATP-dep_RecQ"/>
</dbReference>
<evidence type="ECO:0000256" key="5">
    <source>
        <dbReference type="ARBA" id="ARBA00022801"/>
    </source>
</evidence>
<dbReference type="GO" id="GO:0000724">
    <property type="term" value="P:double-strand break repair via homologous recombination"/>
    <property type="evidence" value="ECO:0007669"/>
    <property type="project" value="TreeGrafter"/>
</dbReference>
<dbReference type="GO" id="GO:0005654">
    <property type="term" value="C:nucleoplasm"/>
    <property type="evidence" value="ECO:0007669"/>
    <property type="project" value="TreeGrafter"/>
</dbReference>
<reference evidence="21" key="1">
    <citation type="submission" date="2022-12" db="EMBL/GenBank/DDBJ databases">
        <authorList>
            <person name="Alioto T."/>
            <person name="Alioto T."/>
            <person name="Gomez Garrido J."/>
        </authorList>
    </citation>
    <scope>NUCLEOTIDE SEQUENCE</scope>
</reference>
<dbReference type="CDD" id="cd06141">
    <property type="entry name" value="WRN_exo"/>
    <property type="match status" value="1"/>
</dbReference>
<keyword evidence="5" id="KW-0378">Hydrolase</keyword>
<keyword evidence="22" id="KW-1185">Reference proteome</keyword>
<comment type="subcellular location">
    <subcellularLocation>
        <location evidence="2">Nucleus</location>
    </subcellularLocation>
</comment>
<evidence type="ECO:0000256" key="1">
    <source>
        <dbReference type="ARBA" id="ARBA00001947"/>
    </source>
</evidence>
<evidence type="ECO:0000256" key="7">
    <source>
        <dbReference type="ARBA" id="ARBA00022840"/>
    </source>
</evidence>
<dbReference type="InterPro" id="IPR014001">
    <property type="entry name" value="Helicase_ATP-bd"/>
</dbReference>
<dbReference type="GO" id="GO:0003677">
    <property type="term" value="F:DNA binding"/>
    <property type="evidence" value="ECO:0007669"/>
    <property type="project" value="UniProtKB-KW"/>
</dbReference>
<protein>
    <recommendedName>
        <fullName evidence="15">DNA 3'-5' helicase</fullName>
        <ecNumber evidence="15">5.6.2.4</ecNumber>
    </recommendedName>
</protein>
<dbReference type="GO" id="GO:0008408">
    <property type="term" value="F:3'-5' exonuclease activity"/>
    <property type="evidence" value="ECO:0007669"/>
    <property type="project" value="InterPro"/>
</dbReference>
<dbReference type="GO" id="GO:0005737">
    <property type="term" value="C:cytoplasm"/>
    <property type="evidence" value="ECO:0007669"/>
    <property type="project" value="TreeGrafter"/>
</dbReference>
<dbReference type="Pfam" id="PF01612">
    <property type="entry name" value="DNA_pol_A_exo1"/>
    <property type="match status" value="1"/>
</dbReference>
<dbReference type="Pfam" id="PF16124">
    <property type="entry name" value="RecQ_Zn_bind"/>
    <property type="match status" value="1"/>
</dbReference>
<dbReference type="InterPro" id="IPR040501">
    <property type="entry name" value="TFA2_Winged_2"/>
</dbReference>
<evidence type="ECO:0000259" key="18">
    <source>
        <dbReference type="PROSITE" id="PS51192"/>
    </source>
</evidence>
<feature type="compositionally biased region" description="Acidic residues" evidence="16">
    <location>
        <begin position="461"/>
        <end position="478"/>
    </location>
</feature>
<dbReference type="InterPro" id="IPR036397">
    <property type="entry name" value="RNaseH_sf"/>
</dbReference>
<dbReference type="GO" id="GO:0006367">
    <property type="term" value="P:transcription initiation at RNA polymerase II promoter"/>
    <property type="evidence" value="ECO:0007669"/>
    <property type="project" value="InterPro"/>
</dbReference>
<dbReference type="PROSITE" id="PS51351">
    <property type="entry name" value="TFIIE_BETA_C"/>
    <property type="match status" value="1"/>
</dbReference>
<evidence type="ECO:0000256" key="11">
    <source>
        <dbReference type="ARBA" id="ARBA00023235"/>
    </source>
</evidence>
<dbReference type="Pfam" id="PF14493">
    <property type="entry name" value="HTH_40"/>
    <property type="match status" value="1"/>
</dbReference>
<comment type="cofactor">
    <cofactor evidence="1">
        <name>Zn(2+)</name>
        <dbReference type="ChEBI" id="CHEBI:29105"/>
    </cofactor>
</comment>
<dbReference type="Pfam" id="PF00570">
    <property type="entry name" value="HRDC"/>
    <property type="match status" value="1"/>
</dbReference>
<feature type="region of interest" description="Disordered" evidence="16">
    <location>
        <begin position="1484"/>
        <end position="1520"/>
    </location>
</feature>
<dbReference type="Pfam" id="PF02186">
    <property type="entry name" value="TFIIE_beta"/>
    <property type="match status" value="1"/>
</dbReference>
<feature type="compositionally biased region" description="Polar residues" evidence="16">
    <location>
        <begin position="1507"/>
        <end position="1520"/>
    </location>
</feature>
<dbReference type="PROSITE" id="PS50967">
    <property type="entry name" value="HRDC"/>
    <property type="match status" value="1"/>
</dbReference>
<evidence type="ECO:0000313" key="22">
    <source>
        <dbReference type="Proteomes" id="UP001178461"/>
    </source>
</evidence>
<dbReference type="EMBL" id="OX395142">
    <property type="protein sequence ID" value="CAI5796824.1"/>
    <property type="molecule type" value="Genomic_DNA"/>
</dbReference>
<accession>A0AA35PQL8</accession>
<dbReference type="GO" id="GO:0009378">
    <property type="term" value="F:four-way junction helicase activity"/>
    <property type="evidence" value="ECO:0007669"/>
    <property type="project" value="TreeGrafter"/>
</dbReference>
<feature type="compositionally biased region" description="Basic and acidic residues" evidence="16">
    <location>
        <begin position="446"/>
        <end position="458"/>
    </location>
</feature>
<evidence type="ECO:0000256" key="9">
    <source>
        <dbReference type="ARBA" id="ARBA00023125"/>
    </source>
</evidence>
<name>A0AA35PQL8_9SAUR</name>
<feature type="compositionally biased region" description="Polar residues" evidence="16">
    <location>
        <begin position="1429"/>
        <end position="1439"/>
    </location>
</feature>
<dbReference type="InterPro" id="IPR001650">
    <property type="entry name" value="Helicase_C-like"/>
</dbReference>
<feature type="compositionally biased region" description="Basic and acidic residues" evidence="16">
    <location>
        <begin position="16"/>
        <end position="25"/>
    </location>
</feature>
<dbReference type="GO" id="GO:0005524">
    <property type="term" value="F:ATP binding"/>
    <property type="evidence" value="ECO:0007669"/>
    <property type="project" value="UniProtKB-KW"/>
</dbReference>
<comment type="similarity">
    <text evidence="3">Belongs to the helicase family. RecQ subfamily.</text>
</comment>
<evidence type="ECO:0000256" key="4">
    <source>
        <dbReference type="ARBA" id="ARBA00022741"/>
    </source>
</evidence>
<evidence type="ECO:0000256" key="10">
    <source>
        <dbReference type="ARBA" id="ARBA00023163"/>
    </source>
</evidence>
<dbReference type="PROSITE" id="PS51192">
    <property type="entry name" value="HELICASE_ATP_BIND_1"/>
    <property type="match status" value="1"/>
</dbReference>
<evidence type="ECO:0000256" key="6">
    <source>
        <dbReference type="ARBA" id="ARBA00022806"/>
    </source>
</evidence>
<dbReference type="CDD" id="cd18794">
    <property type="entry name" value="SF2_C_RecQ"/>
    <property type="match status" value="1"/>
</dbReference>
<dbReference type="FunFam" id="1.10.150.80:FF:000005">
    <property type="entry name" value="Werner syndrome ATP-dependent helicase homolog"/>
    <property type="match status" value="1"/>
</dbReference>
<evidence type="ECO:0000256" key="16">
    <source>
        <dbReference type="SAM" id="MobiDB-lite"/>
    </source>
</evidence>
<keyword evidence="6 21" id="KW-0347">Helicase</keyword>
<dbReference type="InterPro" id="IPR036388">
    <property type="entry name" value="WH-like_DNA-bd_sf"/>
</dbReference>
<dbReference type="InterPro" id="IPR029491">
    <property type="entry name" value="Helicase_HTH"/>
</dbReference>
<dbReference type="FunFam" id="1.10.10.10:FF:000177">
    <property type="entry name" value="Transcription initiation factor IIE subunit beta"/>
    <property type="match status" value="1"/>
</dbReference>
<evidence type="ECO:0000256" key="2">
    <source>
        <dbReference type="ARBA" id="ARBA00004123"/>
    </source>
</evidence>
<dbReference type="InterPro" id="IPR012337">
    <property type="entry name" value="RNaseH-like_sf"/>
</dbReference>
<dbReference type="GO" id="GO:0006260">
    <property type="term" value="P:DNA replication"/>
    <property type="evidence" value="ECO:0007669"/>
    <property type="project" value="InterPro"/>
</dbReference>
<proteinExistence type="inferred from homology"/>
<dbReference type="PANTHER" id="PTHR13710:SF120">
    <property type="entry name" value="BIFUNCTIONAL 3'-5' EXONUCLEASE_ATP-DEPENDENT HELICASE WRN"/>
    <property type="match status" value="1"/>
</dbReference>
<feature type="domain" description="TFIIE beta" evidence="20">
    <location>
        <begin position="1527"/>
        <end position="1607"/>
    </location>
</feature>
<feature type="region of interest" description="Disordered" evidence="16">
    <location>
        <begin position="1"/>
        <end position="29"/>
    </location>
</feature>
<dbReference type="InterPro" id="IPR044876">
    <property type="entry name" value="HRDC_dom_sf"/>
</dbReference>
<dbReference type="InterPro" id="IPR010997">
    <property type="entry name" value="HRDC-like_sf"/>
</dbReference>
<gene>
    <name evidence="21" type="ORF">PODLI_1B037178</name>
</gene>
<dbReference type="CDD" id="cd07977">
    <property type="entry name" value="TFIIE_beta_winged_helix"/>
    <property type="match status" value="1"/>
</dbReference>
<evidence type="ECO:0000256" key="3">
    <source>
        <dbReference type="ARBA" id="ARBA00005446"/>
    </source>
</evidence>
<dbReference type="InterPro" id="IPR032284">
    <property type="entry name" value="RecQ_Zn-bd"/>
</dbReference>
<dbReference type="InterPro" id="IPR027417">
    <property type="entry name" value="P-loop_NTPase"/>
</dbReference>
<comment type="catalytic activity">
    <reaction evidence="14">
        <text>Couples ATP hydrolysis with the unwinding of duplex DNA by translocating in the 3'-5' direction.</text>
        <dbReference type="EC" id="5.6.2.4"/>
    </reaction>
</comment>
<dbReference type="InterPro" id="IPR018982">
    <property type="entry name" value="RQC_domain"/>
</dbReference>
<dbReference type="Pfam" id="PF18121">
    <property type="entry name" value="TFA2_Winged_2"/>
    <property type="match status" value="1"/>
</dbReference>
<dbReference type="Pfam" id="PF00271">
    <property type="entry name" value="Helicase_C"/>
    <property type="match status" value="1"/>
</dbReference>
<organism evidence="21 22">
    <name type="scientific">Podarcis lilfordi</name>
    <name type="common">Lilford's wall lizard</name>
    <dbReference type="NCBI Taxonomy" id="74358"/>
    <lineage>
        <taxon>Eukaryota</taxon>
        <taxon>Metazoa</taxon>
        <taxon>Chordata</taxon>
        <taxon>Craniata</taxon>
        <taxon>Vertebrata</taxon>
        <taxon>Euteleostomi</taxon>
        <taxon>Lepidosauria</taxon>
        <taxon>Squamata</taxon>
        <taxon>Bifurcata</taxon>
        <taxon>Unidentata</taxon>
        <taxon>Episquamata</taxon>
        <taxon>Laterata</taxon>
        <taxon>Lacertibaenia</taxon>
        <taxon>Lacertidae</taxon>
        <taxon>Podarcis</taxon>
    </lineage>
</organism>
<feature type="region of interest" description="Disordered" evidence="16">
    <location>
        <begin position="446"/>
        <end position="482"/>
    </location>
</feature>
<keyword evidence="8" id="KW-0805">Transcription regulation</keyword>
<dbReference type="SUPFAM" id="SSF52540">
    <property type="entry name" value="P-loop containing nucleoside triphosphate hydrolases"/>
    <property type="match status" value="1"/>
</dbReference>
<dbReference type="SMART" id="SM00341">
    <property type="entry name" value="HRDC"/>
    <property type="match status" value="1"/>
</dbReference>
<feature type="compositionally biased region" description="Basic residues" evidence="16">
    <location>
        <begin position="1718"/>
        <end position="1732"/>
    </location>
</feature>
<evidence type="ECO:0000256" key="13">
    <source>
        <dbReference type="ARBA" id="ARBA00025581"/>
    </source>
</evidence>
<evidence type="ECO:0000259" key="20">
    <source>
        <dbReference type="PROSITE" id="PS51351"/>
    </source>
</evidence>
<keyword evidence="4" id="KW-0547">Nucleotide-binding</keyword>
<dbReference type="InterPro" id="IPR036390">
    <property type="entry name" value="WH_DNA-bd_sf"/>
</dbReference>
<dbReference type="SMART" id="SM00956">
    <property type="entry name" value="RQC"/>
    <property type="match status" value="1"/>
</dbReference>
<keyword evidence="11" id="KW-0413">Isomerase</keyword>
<dbReference type="Gene3D" id="3.40.50.300">
    <property type="entry name" value="P-loop containing nucleotide triphosphate hydrolases"/>
    <property type="match status" value="2"/>
</dbReference>
<dbReference type="InterPro" id="IPR011545">
    <property type="entry name" value="DEAD/DEAH_box_helicase_dom"/>
</dbReference>
<dbReference type="SUPFAM" id="SSF53098">
    <property type="entry name" value="Ribonuclease H-like"/>
    <property type="match status" value="1"/>
</dbReference>
<keyword evidence="7" id="KW-0067">ATP-binding</keyword>
<dbReference type="NCBIfam" id="TIGR00614">
    <property type="entry name" value="recQ_fam"/>
    <property type="match status" value="1"/>
</dbReference>
<dbReference type="FunFam" id="3.40.50.300:FF:000941">
    <property type="entry name" value="Werner syndrome RecQ like helicase"/>
    <property type="match status" value="1"/>
</dbReference>
<dbReference type="FunFam" id="3.40.50.300:FF:001023">
    <property type="entry name" value="Werner syndrome RecQ like helicase"/>
    <property type="match status" value="1"/>
</dbReference>
<dbReference type="SUPFAM" id="SSF47819">
    <property type="entry name" value="HRDC-like"/>
    <property type="match status" value="1"/>
</dbReference>
<dbReference type="EC" id="5.6.2.4" evidence="15"/>
<feature type="domain" description="HRDC" evidence="17">
    <location>
        <begin position="1107"/>
        <end position="1186"/>
    </location>
</feature>
<evidence type="ECO:0000256" key="14">
    <source>
        <dbReference type="ARBA" id="ARBA00034617"/>
    </source>
</evidence>
<dbReference type="SMART" id="SM00490">
    <property type="entry name" value="HELICc"/>
    <property type="match status" value="1"/>
</dbReference>
<dbReference type="PROSITE" id="PS51194">
    <property type="entry name" value="HELICASE_CTER"/>
    <property type="match status" value="1"/>
</dbReference>
<keyword evidence="9" id="KW-0238">DNA-binding</keyword>
<evidence type="ECO:0000259" key="19">
    <source>
        <dbReference type="PROSITE" id="PS51194"/>
    </source>
</evidence>
<dbReference type="Proteomes" id="UP001178461">
    <property type="component" value="Chromosome 17"/>
</dbReference>
<comment type="function">
    <text evidence="13">Recruits TFIIH to the initiation complex and stimulates the RNA polymerase II C-terminal domain kinase and DNA-dependent ATPase activities of TFIIH. Both TFIIH and TFIIE are required for promoter clearance by RNA polymerase.</text>
</comment>
<dbReference type="Pfam" id="PF09382">
    <property type="entry name" value="RQC"/>
    <property type="match status" value="1"/>
</dbReference>
<dbReference type="GO" id="GO:0000723">
    <property type="term" value="P:telomere maintenance"/>
    <property type="evidence" value="ECO:0007669"/>
    <property type="project" value="TreeGrafter"/>
</dbReference>
<dbReference type="InterPro" id="IPR002121">
    <property type="entry name" value="HRDC_dom"/>
</dbReference>
<dbReference type="Gene3D" id="1.10.10.10">
    <property type="entry name" value="Winged helix-like DNA-binding domain superfamily/Winged helix DNA-binding domain"/>
    <property type="match status" value="2"/>
</dbReference>
<feature type="domain" description="Helicase C-terminal" evidence="19">
    <location>
        <begin position="702"/>
        <end position="853"/>
    </location>
</feature>
<evidence type="ECO:0000256" key="8">
    <source>
        <dbReference type="ARBA" id="ARBA00023015"/>
    </source>
</evidence>
<dbReference type="Pfam" id="PF00270">
    <property type="entry name" value="DEAD"/>
    <property type="match status" value="1"/>
</dbReference>
<keyword evidence="10" id="KW-0804">Transcription</keyword>
<evidence type="ECO:0000313" key="21">
    <source>
        <dbReference type="EMBL" id="CAI5796824.1"/>
    </source>
</evidence>
<evidence type="ECO:0000259" key="17">
    <source>
        <dbReference type="PROSITE" id="PS50967"/>
    </source>
</evidence>
<dbReference type="Gene3D" id="1.10.150.80">
    <property type="entry name" value="HRDC domain"/>
    <property type="match status" value="1"/>
</dbReference>
<dbReference type="InterPro" id="IPR003166">
    <property type="entry name" value="TFIIE_bsu_DNA-bd"/>
</dbReference>
<evidence type="ECO:0000256" key="12">
    <source>
        <dbReference type="ARBA" id="ARBA00023242"/>
    </source>
</evidence>
<dbReference type="InterPro" id="IPR002562">
    <property type="entry name" value="3'-5'_exonuclease_dom"/>
</dbReference>
<sequence length="1752" mass="197388">MDSSSNKLPQWMTEQAKGDKKEGKRTSNPVHRSALEDNLPFLEFHGSVVYSYNANDCSLLSEDIATTLSYGAALGFDIEWPPCYTKGKEGKVALVQLCGSEQKCYLFHISSMSNFPLALKKLLESNTIKKVGVGIEGDKWKLMRDFEIKLESLVDLGDLANEKLKCKEIWSLNNLLKHLFHKQLLKDKSVRCGNWKQFPLTEEQKLYAATDAYASLLIYEKLVNMSTSKQMQIRAEKDGALLASEMKKEFASLLEEMVDLANNLPDTFGQSTNVQRAAEILAAMSENFKAFRRELLVEPTFRIELGDSTDSEMICGNEEKTEISDLTSKVTSESINRVGHKLVQKEALMEGESEINKEKHVDDASDSGPKAVVGECLMSLDITEYELQMLERQAEEELLSEMACMSKESSHLEDEEDSLCTIEDDDELEMEMLKSLEEIDKHNKDFTDSTLDKSKRQNELTIDDNEEDEGIEEEEESWDSYLPRPNDKQIACLKMYFGHANFKPVQWKVISSVLQDRRDNLVVMATGYGKSLCFQFPPVYTRGIGIVISPLISLMEDQALQLEMSGIQACLLGSAQSKNVRGEIKAGHYRVVYITPEFCSGNLLWLEELDRTIGITLIAVDEAHCISEWGHDFRNSFRSLGLLKKHLPKVPIVALTATASPSVREDIINCLNLKTPQVTCTSFDRPNLYLEVVRKTGNIIVDIQQFLVKKDKFSYEFEGPAIVYCPSRKTTEQVAAELTKLNIVCGTYHAGMGVAARRDIHHKFMRDEIQCIVATVAFGMGINKADIRTIIHYGAPKEMESYYQEIGRAGRDGLPASCYVLWTPADMSFNRHLLSEIRNEKFRLYKLKMMAKIEKYLSLNSCRRKIILSHFEDKQLRKASSGIMGTEKCCDNCRSRNIQRTTVVNTEDSLQDFGRQAYQLMSAVCALNERFGMGVPVLFLRGSYSERLPEQYRSHPLFGSGKDWPENWWKSLGRQLILEGFLIEVSGQRKFTTKCKLTQTGKDWLCKARKESGQKLLLQPNEELRLMKSPLSYQPTSSNTIKDINVCVCIHFLLWDFVFLKMSLHEKFSYREASKVSRESSSSAKSATAQLPRLLTPSESTASLREKELQTMLYGKLVTARQKLANEKDIPPAVLATNKVLVDMSVIRPTTVENIKRVDGVSEAKSTMLAPLLITIKEFCQANDLQIDVFKSSGSRDQPEIDLQKDGGCSTLTESERTTYTLFQEKSMSLESISDQRSLPLTVVGTHLSQALKAGYPVNLQRAGLTPEIQEMITKVIQNPPINSAVLHTIRTLVPADIELYLIRMTIALLKKGYRSRQLGQQDDSEKQGPKGEPSCLQMTVASQKDGEKITWIKTKQYGMLHSLPGRNDHGAQERGGQAAQHIALVGAKSDNEEQILGTTPNVQSHQSAIKLASWNQTSLNAEEEDLFTDSQSQTLSQPSKRKLPGWIGTSGETVPLSCARIMDPSLLRERELFKKRALCTPAVEKRPAPSSDSSSSKKKKTKVEQGGSSSSKQNADHSNGSFNLKALSGGSGYKFGVLAKIVNYMKTRHQRGDTHPLTLEEILDETQHLDIGLKQKQWLMSEALVNNPKIDVIDGKYAFKPKYNLKDKKALLRLLDKHDQRGLGGILLEDIEEGLPNAQKAIKALGDQIIFVTRPDKKKILFYNDKSCQFTVDEEFQKLWRSVPVDSMDEEKIEEYLKRQGISSMQEAGPKKIAPIQRRKKPASQKKRRFKTHNDHLAGVLKDYSDVVPGK</sequence>
<keyword evidence="12" id="KW-0539">Nucleus</keyword>
<dbReference type="SUPFAM" id="SSF46785">
    <property type="entry name" value="Winged helix' DNA-binding domain"/>
    <property type="match status" value="2"/>
</dbReference>
<feature type="region of interest" description="Disordered" evidence="16">
    <location>
        <begin position="1425"/>
        <end position="1449"/>
    </location>
</feature>
<dbReference type="PANTHER" id="PTHR13710">
    <property type="entry name" value="DNA HELICASE RECQ FAMILY MEMBER"/>
    <property type="match status" value="1"/>
</dbReference>
<feature type="region of interest" description="Disordered" evidence="16">
    <location>
        <begin position="1705"/>
        <end position="1752"/>
    </location>
</feature>
<dbReference type="GO" id="GO:0005694">
    <property type="term" value="C:chromosome"/>
    <property type="evidence" value="ECO:0007669"/>
    <property type="project" value="TreeGrafter"/>
</dbReference>
<dbReference type="Gene3D" id="3.30.420.10">
    <property type="entry name" value="Ribonuclease H-like superfamily/Ribonuclease H"/>
    <property type="match status" value="1"/>
</dbReference>
<feature type="domain" description="Helicase ATP-binding" evidence="18">
    <location>
        <begin position="511"/>
        <end position="677"/>
    </location>
</feature>
<dbReference type="SMART" id="SM00474">
    <property type="entry name" value="35EXOc"/>
    <property type="match status" value="1"/>
</dbReference>
<evidence type="ECO:0000256" key="15">
    <source>
        <dbReference type="ARBA" id="ARBA00034808"/>
    </source>
</evidence>
<dbReference type="GO" id="GO:0043138">
    <property type="term" value="F:3'-5' DNA helicase activity"/>
    <property type="evidence" value="ECO:0007669"/>
    <property type="project" value="UniProtKB-EC"/>
</dbReference>
<dbReference type="SMART" id="SM00487">
    <property type="entry name" value="DEXDc"/>
    <property type="match status" value="1"/>
</dbReference>